<evidence type="ECO:0000313" key="1">
    <source>
        <dbReference type="EMBL" id="RSE16440.1"/>
    </source>
</evidence>
<comment type="caution">
    <text evidence="1">The sequence shown here is derived from an EMBL/GenBank/DDBJ whole genome shotgun (WGS) entry which is preliminary data.</text>
</comment>
<reference evidence="1 2" key="1">
    <citation type="submission" date="2018-10" db="EMBL/GenBank/DDBJ databases">
        <title>Transmission dynamics of multidrug resistant bacteria on intensive care unit surfaces.</title>
        <authorList>
            <person name="D'Souza A.W."/>
            <person name="Potter R.F."/>
            <person name="Wallace M."/>
            <person name="Shupe A."/>
            <person name="Patel S."/>
            <person name="Sun S."/>
            <person name="Gul D."/>
            <person name="Kwon J.H."/>
            <person name="Andleeb S."/>
            <person name="Burnham C.-A.D."/>
            <person name="Dantas G."/>
        </authorList>
    </citation>
    <scope>NUCLEOTIDE SEQUENCE [LARGE SCALE GENOMIC DNA]</scope>
    <source>
        <strain evidence="1 2">AJ_385</strain>
    </source>
</reference>
<dbReference type="EMBL" id="RHXE01000086">
    <property type="protein sequence ID" value="RSE16440.1"/>
    <property type="molecule type" value="Genomic_DNA"/>
</dbReference>
<proteinExistence type="predicted"/>
<dbReference type="Proteomes" id="UP000277537">
    <property type="component" value="Unassembled WGS sequence"/>
</dbReference>
<dbReference type="AlphaFoldDB" id="A0A427UJC4"/>
<sequence>MSLHIQISGLNGQGLYSPNSINEMETLIGGKVVLLKEPKPQLGLGGIVNVFRTAKVLNIHLDIGDKDDTWGFLIIPDETLRVNGIKSFEREALWQIRRSYTDYPLWSKEDYDDTVKFFTELTNEAGWPSKTGNPSGSGRYNNV</sequence>
<gene>
    <name evidence="1" type="ORF">EGT73_18050</name>
</gene>
<protein>
    <submittedName>
        <fullName evidence="1">Uncharacterized protein</fullName>
    </submittedName>
</protein>
<name>A0A427UJC4_ACIJO</name>
<dbReference type="RefSeq" id="WP_125275059.1">
    <property type="nucleotide sequence ID" value="NZ_RHXE01000086.1"/>
</dbReference>
<accession>A0A427UJC4</accession>
<organism evidence="1 2">
    <name type="scientific">Acinetobacter johnsonii</name>
    <dbReference type="NCBI Taxonomy" id="40214"/>
    <lineage>
        <taxon>Bacteria</taxon>
        <taxon>Pseudomonadati</taxon>
        <taxon>Pseudomonadota</taxon>
        <taxon>Gammaproteobacteria</taxon>
        <taxon>Moraxellales</taxon>
        <taxon>Moraxellaceae</taxon>
        <taxon>Acinetobacter</taxon>
    </lineage>
</organism>
<evidence type="ECO:0000313" key="2">
    <source>
        <dbReference type="Proteomes" id="UP000277537"/>
    </source>
</evidence>